<sequence>MKKRLNDRNDRASKKWEVLTGWADDTIEEEGEDDDRLASDGDILGEVSCRRQWVPEKSGEIPYEQRWETDLAAFQPRIRSQFRQRAELHHDWVNDIALCNYNQTVVSASSDGTVKAWNPHSTHNSDPTQVGSHGDYVRCLAYCRGQNWVASGSFDRTVKLWDLNASSSKQPVVTLHPPDATAPKTSIYALACDPYGRTIASGSPERVVRMWDPRSGKRTGKLVGHTDNIRAILISEDAKYLLTGSADASIKLWSLSSQRCLHTFTHHTDSVWSLFSDHPSLEVFYSGDRSGLVCRVDVEDCSDVSEGECIVLCQDSTDPERSSASEGVNKIVVMDDNLLWTASNTSSVKRWHIPQRRAARVAFAEFDGERGASFPESPTYKNHANSVDFPQDLTPMPQRRSSSAFLDPNQSIAPSLRSLSSEHISTQPLLHQNQSQQYNFEQGDTLCGIPMDSLVKLVSPNDPFAPFPSSRSRDPEVATLYSAASIMSIPRAAAYAVRSSTTSQGIFGQQHHSQPTPPHLHPSSSGPLHASRTEDTFTSLNQNTNNTNNPFRASFEDRELAEDAVPLVSEPDVVIEGDHGLVRSLMLNDRMHVLTVDTSGEVMVWDIVRGVCKGVFGREEVSAVAAVAGGSIDGSRGGSKEKSPRETLEAVRERIEGEAVIQAWCSTDTKAGVLVVHVSERCFEAEVYADEVGFFPADRHFSEEFKLNIGKWVLRNLFIGFIKEVQRRKRRISDRSDVTNDGFFMPGRSGVTIANTNAGNNNHNHNNSSNNNNNNNNNGVCQVVVCSTNMVSAVAPPPDLPSLPVSIAFPGSPMGGMAGKMGNSGSPMIPTYTPSMAAGMRNQLPGFGRRRSSVDGSQDGGGGGGQQQQQNGEEGTSTAGSVAVSSSTTTAVGNNSKTSTTNKSESSSSSQAPFIAVGFMERLKIFGRSSAKRPTSSGGDGSSGGTGAVNSTGSGSAVTAVVENPTEVRKSAAQALISGILSPPTSSDGPIHLLPSNMILMISEEASPGYKMLYRGMAGNATGGDVQVLEEVMPMWLMEYLLLNRTYLGGPRPPVAKLSFVLLPWNKDADVEPLPELLNTQQSKLTASRQLRVWKIALHVQEKMDKLSKSTSASRAPSIGDDNIHSRNNSNNTQQSPNLTLTRIGNDSNNNSAAATAAT</sequence>
<evidence type="ECO:0000313" key="7">
    <source>
        <dbReference type="Proteomes" id="UP000008493"/>
    </source>
</evidence>
<dbReference type="InterPro" id="IPR020472">
    <property type="entry name" value="WD40_PAC1"/>
</dbReference>
<keyword evidence="2 4" id="KW-0853">WD repeat</keyword>
<gene>
    <name evidence="6" type="ORF">AGABI1DRAFT_77625</name>
</gene>
<dbReference type="KEGG" id="abp:AGABI1DRAFT77625"/>
<reference evidence="7" key="1">
    <citation type="journal article" date="2012" name="Proc. Natl. Acad. Sci. U.S.A.">
        <title>Genome sequence of the button mushroom Agaricus bisporus reveals mechanisms governing adaptation to a humic-rich ecological niche.</title>
        <authorList>
            <person name="Morin E."/>
            <person name="Kohler A."/>
            <person name="Baker A.R."/>
            <person name="Foulongne-Oriol M."/>
            <person name="Lombard V."/>
            <person name="Nagy L.G."/>
            <person name="Ohm R.A."/>
            <person name="Patyshakuliyeva A."/>
            <person name="Brun A."/>
            <person name="Aerts A.L."/>
            <person name="Bailey A.M."/>
            <person name="Billette C."/>
            <person name="Coutinho P.M."/>
            <person name="Deakin G."/>
            <person name="Doddapaneni H."/>
            <person name="Floudas D."/>
            <person name="Grimwood J."/>
            <person name="Hilden K."/>
            <person name="Kuees U."/>
            <person name="LaButti K.M."/>
            <person name="Lapidus A."/>
            <person name="Lindquist E.A."/>
            <person name="Lucas S.M."/>
            <person name="Murat C."/>
            <person name="Riley R.W."/>
            <person name="Salamov A.A."/>
            <person name="Schmutz J."/>
            <person name="Subramanian V."/>
            <person name="Woesten H.A.B."/>
            <person name="Xu J."/>
            <person name="Eastwood D.C."/>
            <person name="Foster G.D."/>
            <person name="Sonnenberg A.S."/>
            <person name="Cullen D."/>
            <person name="de Vries R.P."/>
            <person name="Lundell T."/>
            <person name="Hibbett D.S."/>
            <person name="Henrissat B."/>
            <person name="Burton K.S."/>
            <person name="Kerrigan R.W."/>
            <person name="Challen M.P."/>
            <person name="Grigoriev I.V."/>
            <person name="Martin F."/>
        </authorList>
    </citation>
    <scope>NUCLEOTIDE SEQUENCE [LARGE SCALE GENOMIC DNA]</scope>
    <source>
        <strain evidence="7">JB137-S8 / ATCC MYA-4627 / FGSC 10392</strain>
    </source>
</reference>
<dbReference type="PROSITE" id="PS50082">
    <property type="entry name" value="WD_REPEATS_2"/>
    <property type="match status" value="4"/>
</dbReference>
<feature type="compositionally biased region" description="Low complexity" evidence="5">
    <location>
        <begin position="867"/>
        <end position="910"/>
    </location>
</feature>
<evidence type="ECO:0000313" key="6">
    <source>
        <dbReference type="EMBL" id="EKM77209.1"/>
    </source>
</evidence>
<feature type="repeat" description="WD" evidence="4">
    <location>
        <begin position="222"/>
        <end position="263"/>
    </location>
</feature>
<dbReference type="Pfam" id="PF11816">
    <property type="entry name" value="DUF3337"/>
    <property type="match status" value="1"/>
</dbReference>
<dbReference type="InterPro" id="IPR001680">
    <property type="entry name" value="WD40_rpt"/>
</dbReference>
<feature type="region of interest" description="Disordered" evidence="5">
    <location>
        <begin position="1106"/>
        <end position="1159"/>
    </location>
</feature>
<dbReference type="HOGENOM" id="CLU_002197_1_0_1"/>
<dbReference type="PROSITE" id="PS00678">
    <property type="entry name" value="WD_REPEATS_1"/>
    <property type="match status" value="1"/>
</dbReference>
<dbReference type="Gene3D" id="2.130.10.10">
    <property type="entry name" value="YVTN repeat-like/Quinoprotein amine dehydrogenase"/>
    <property type="match status" value="2"/>
</dbReference>
<dbReference type="eggNOG" id="KOG0308">
    <property type="taxonomic scope" value="Eukaryota"/>
</dbReference>
<dbReference type="AlphaFoldDB" id="K5VRX5"/>
<dbReference type="InterPro" id="IPR021772">
    <property type="entry name" value="WDR48/Bun107"/>
</dbReference>
<dbReference type="SMART" id="SM00320">
    <property type="entry name" value="WD40"/>
    <property type="match status" value="7"/>
</dbReference>
<dbReference type="InterPro" id="IPR051246">
    <property type="entry name" value="WDR48"/>
</dbReference>
<evidence type="ECO:0000256" key="4">
    <source>
        <dbReference type="PROSITE-ProRule" id="PRU00221"/>
    </source>
</evidence>
<dbReference type="Proteomes" id="UP000008493">
    <property type="component" value="Unassembled WGS sequence"/>
</dbReference>
<dbReference type="InterPro" id="IPR036322">
    <property type="entry name" value="WD40_repeat_dom_sf"/>
</dbReference>
<dbReference type="PANTHER" id="PTHR19862:SF14">
    <property type="entry name" value="WD REPEAT-CONTAINING PROTEIN 48"/>
    <property type="match status" value="1"/>
</dbReference>
<feature type="compositionally biased region" description="Polar residues" evidence="5">
    <location>
        <begin position="1126"/>
        <end position="1147"/>
    </location>
</feature>
<dbReference type="RefSeq" id="XP_007332196.1">
    <property type="nucleotide sequence ID" value="XM_007332134.1"/>
</dbReference>
<evidence type="ECO:0000256" key="5">
    <source>
        <dbReference type="SAM" id="MobiDB-lite"/>
    </source>
</evidence>
<dbReference type="PANTHER" id="PTHR19862">
    <property type="entry name" value="WD REPEAT-CONTAINING PROTEIN 48"/>
    <property type="match status" value="1"/>
</dbReference>
<comment type="similarity">
    <text evidence="1">Belongs to the WD repeat WDR48 family.</text>
</comment>
<dbReference type="GeneID" id="18831435"/>
<dbReference type="PRINTS" id="PR00320">
    <property type="entry name" value="GPROTEINBRPT"/>
</dbReference>
<dbReference type="OMA" id="PMWLGDV"/>
<feature type="compositionally biased region" description="Low complexity" evidence="5">
    <location>
        <begin position="521"/>
        <end position="530"/>
    </location>
</feature>
<feature type="region of interest" description="Disordered" evidence="5">
    <location>
        <begin position="820"/>
        <end position="911"/>
    </location>
</feature>
<dbReference type="STRING" id="597362.K5VRX5"/>
<feature type="non-terminal residue" evidence="6">
    <location>
        <position position="1159"/>
    </location>
</feature>
<feature type="repeat" description="WD" evidence="4">
    <location>
        <begin position="180"/>
        <end position="221"/>
    </location>
</feature>
<organism evidence="6 7">
    <name type="scientific">Agaricus bisporus var. burnettii (strain JB137-S8 / ATCC MYA-4627 / FGSC 10392)</name>
    <name type="common">White button mushroom</name>
    <dbReference type="NCBI Taxonomy" id="597362"/>
    <lineage>
        <taxon>Eukaryota</taxon>
        <taxon>Fungi</taxon>
        <taxon>Dikarya</taxon>
        <taxon>Basidiomycota</taxon>
        <taxon>Agaricomycotina</taxon>
        <taxon>Agaricomycetes</taxon>
        <taxon>Agaricomycetidae</taxon>
        <taxon>Agaricales</taxon>
        <taxon>Agaricineae</taxon>
        <taxon>Agaricaceae</taxon>
        <taxon>Agaricus</taxon>
    </lineage>
</organism>
<keyword evidence="7" id="KW-1185">Reference proteome</keyword>
<name>K5VRX5_AGABU</name>
<dbReference type="GO" id="GO:0000724">
    <property type="term" value="P:double-strand break repair via homologous recombination"/>
    <property type="evidence" value="ECO:0007669"/>
    <property type="project" value="TreeGrafter"/>
</dbReference>
<dbReference type="CDD" id="cd00200">
    <property type="entry name" value="WD40"/>
    <property type="match status" value="1"/>
</dbReference>
<accession>K5VRX5</accession>
<evidence type="ECO:0000256" key="3">
    <source>
        <dbReference type="ARBA" id="ARBA00022737"/>
    </source>
</evidence>
<dbReference type="FunCoup" id="K5VRX5">
    <property type="interactions" value="590"/>
</dbReference>
<dbReference type="EMBL" id="JH971397">
    <property type="protein sequence ID" value="EKM77209.1"/>
    <property type="molecule type" value="Genomic_DNA"/>
</dbReference>
<evidence type="ECO:0000256" key="1">
    <source>
        <dbReference type="ARBA" id="ARBA00006917"/>
    </source>
</evidence>
<feature type="compositionally biased region" description="Gly residues" evidence="5">
    <location>
        <begin position="938"/>
        <end position="947"/>
    </location>
</feature>
<proteinExistence type="inferred from homology"/>
<dbReference type="InterPro" id="IPR015943">
    <property type="entry name" value="WD40/YVTN_repeat-like_dom_sf"/>
</dbReference>
<feature type="region of interest" description="Disordered" evidence="5">
    <location>
        <begin position="928"/>
        <end position="957"/>
    </location>
</feature>
<evidence type="ECO:0000256" key="2">
    <source>
        <dbReference type="ARBA" id="ARBA00022574"/>
    </source>
</evidence>
<feature type="repeat" description="WD" evidence="4">
    <location>
        <begin position="130"/>
        <end position="171"/>
    </location>
</feature>
<dbReference type="InterPro" id="IPR019775">
    <property type="entry name" value="WD40_repeat_CS"/>
</dbReference>
<dbReference type="OrthoDB" id="2421129at2759"/>
<feature type="compositionally biased region" description="Low complexity" evidence="5">
    <location>
        <begin position="1148"/>
        <end position="1159"/>
    </location>
</feature>
<dbReference type="Pfam" id="PF00400">
    <property type="entry name" value="WD40"/>
    <property type="match status" value="5"/>
</dbReference>
<protein>
    <submittedName>
        <fullName evidence="6">Uncharacterized protein</fullName>
    </submittedName>
</protein>
<dbReference type="SUPFAM" id="SSF50978">
    <property type="entry name" value="WD40 repeat-like"/>
    <property type="match status" value="1"/>
</dbReference>
<feature type="repeat" description="WD" evidence="4">
    <location>
        <begin position="86"/>
        <end position="118"/>
    </location>
</feature>
<feature type="region of interest" description="Disordered" evidence="5">
    <location>
        <begin position="503"/>
        <end position="532"/>
    </location>
</feature>
<dbReference type="GO" id="GO:0043130">
    <property type="term" value="F:ubiquitin binding"/>
    <property type="evidence" value="ECO:0007669"/>
    <property type="project" value="TreeGrafter"/>
</dbReference>
<keyword evidence="3" id="KW-0677">Repeat</keyword>
<feature type="compositionally biased region" description="Polar residues" evidence="5">
    <location>
        <begin position="948"/>
        <end position="957"/>
    </location>
</feature>
<dbReference type="PROSITE" id="PS50294">
    <property type="entry name" value="WD_REPEATS_REGION"/>
    <property type="match status" value="3"/>
</dbReference>
<dbReference type="InParanoid" id="K5VRX5"/>